<evidence type="ECO:0000313" key="2">
    <source>
        <dbReference type="Proteomes" id="UP000195569"/>
    </source>
</evidence>
<comment type="caution">
    <text evidence="1">The sequence shown here is derived from an EMBL/GenBank/DDBJ whole genome shotgun (WGS) entry which is preliminary data.</text>
</comment>
<protein>
    <submittedName>
        <fullName evidence="1">Uncharacterized protein</fullName>
    </submittedName>
</protein>
<keyword evidence="2" id="KW-1185">Reference proteome</keyword>
<name>A0A1N7STB5_9BURK</name>
<organism evidence="1 2">
    <name type="scientific">Paraburkholderia piptadeniae</name>
    <dbReference type="NCBI Taxonomy" id="1701573"/>
    <lineage>
        <taxon>Bacteria</taxon>
        <taxon>Pseudomonadati</taxon>
        <taxon>Pseudomonadota</taxon>
        <taxon>Betaproteobacteria</taxon>
        <taxon>Burkholderiales</taxon>
        <taxon>Burkholderiaceae</taxon>
        <taxon>Paraburkholderia</taxon>
    </lineage>
</organism>
<sequence>MTGFPTCFNALFNRSGTAFARGIFGIAKLPPECSQSAFIPSVDLLGALDNWVTRGIAPETLLATDSLQPPMDARVRCAAIRCFRAIWARAI</sequence>
<evidence type="ECO:0000313" key="1">
    <source>
        <dbReference type="EMBL" id="SIT50727.1"/>
    </source>
</evidence>
<reference evidence="1" key="1">
    <citation type="submission" date="2016-12" db="EMBL/GenBank/DDBJ databases">
        <authorList>
            <person name="Moulin L."/>
        </authorList>
    </citation>
    <scope>NUCLEOTIDE SEQUENCE [LARGE SCALE GENOMIC DNA]</scope>
    <source>
        <strain evidence="1">STM 7183</strain>
    </source>
</reference>
<gene>
    <name evidence="1" type="ORF">BN2476_930025</name>
</gene>
<accession>A0A1N7STB5</accession>
<dbReference type="EMBL" id="CYGY02000093">
    <property type="protein sequence ID" value="SIT50727.1"/>
    <property type="molecule type" value="Genomic_DNA"/>
</dbReference>
<dbReference type="AlphaFoldDB" id="A0A1N7STB5"/>
<proteinExistence type="predicted"/>
<dbReference type="Proteomes" id="UP000195569">
    <property type="component" value="Unassembled WGS sequence"/>
</dbReference>